<feature type="compositionally biased region" description="Polar residues" evidence="1">
    <location>
        <begin position="1"/>
        <end position="17"/>
    </location>
</feature>
<evidence type="ECO:0000256" key="1">
    <source>
        <dbReference type="SAM" id="MobiDB-lite"/>
    </source>
</evidence>
<feature type="region of interest" description="Disordered" evidence="1">
    <location>
        <begin position="57"/>
        <end position="136"/>
    </location>
</feature>
<evidence type="ECO:0000313" key="2">
    <source>
        <dbReference type="EMBL" id="CAL1545197.1"/>
    </source>
</evidence>
<dbReference type="EMBL" id="CAXITT010000686">
    <property type="protein sequence ID" value="CAL1545197.1"/>
    <property type="molecule type" value="Genomic_DNA"/>
</dbReference>
<name>A0AAV2IGI6_LYMST</name>
<feature type="compositionally biased region" description="Polar residues" evidence="1">
    <location>
        <begin position="57"/>
        <end position="73"/>
    </location>
</feature>
<protein>
    <submittedName>
        <fullName evidence="2">Uncharacterized protein</fullName>
    </submittedName>
</protein>
<organism evidence="2 3">
    <name type="scientific">Lymnaea stagnalis</name>
    <name type="common">Great pond snail</name>
    <name type="synonym">Helix stagnalis</name>
    <dbReference type="NCBI Taxonomy" id="6523"/>
    <lineage>
        <taxon>Eukaryota</taxon>
        <taxon>Metazoa</taxon>
        <taxon>Spiralia</taxon>
        <taxon>Lophotrochozoa</taxon>
        <taxon>Mollusca</taxon>
        <taxon>Gastropoda</taxon>
        <taxon>Heterobranchia</taxon>
        <taxon>Euthyneura</taxon>
        <taxon>Panpulmonata</taxon>
        <taxon>Hygrophila</taxon>
        <taxon>Lymnaeoidea</taxon>
        <taxon>Lymnaeidae</taxon>
        <taxon>Lymnaea</taxon>
    </lineage>
</organism>
<dbReference type="Proteomes" id="UP001497497">
    <property type="component" value="Unassembled WGS sequence"/>
</dbReference>
<gene>
    <name evidence="2" type="ORF">GSLYS_00018680001</name>
</gene>
<feature type="region of interest" description="Disordered" evidence="1">
    <location>
        <begin position="1"/>
        <end position="21"/>
    </location>
</feature>
<proteinExistence type="predicted"/>
<feature type="compositionally biased region" description="Low complexity" evidence="1">
    <location>
        <begin position="118"/>
        <end position="136"/>
    </location>
</feature>
<feature type="non-terminal residue" evidence="2">
    <location>
        <position position="1"/>
    </location>
</feature>
<comment type="caution">
    <text evidence="2">The sequence shown here is derived from an EMBL/GenBank/DDBJ whole genome shotgun (WGS) entry which is preliminary data.</text>
</comment>
<sequence length="136" mass="13943">QNLITSAQSSIEGSSLNDPRESLVGTEVLEQPANSFTIFGQQTNELEKCTSSISGISLAQHTPQDSNINSFPSDSPDEGISSVQQRPRAGQSSVNTSQSSVCTGQSSASTGHSSDRNGQSSASTGQSSTSTGQSSA</sequence>
<evidence type="ECO:0000313" key="3">
    <source>
        <dbReference type="Proteomes" id="UP001497497"/>
    </source>
</evidence>
<feature type="non-terminal residue" evidence="2">
    <location>
        <position position="136"/>
    </location>
</feature>
<dbReference type="AlphaFoldDB" id="A0AAV2IGI6"/>
<feature type="compositionally biased region" description="Polar residues" evidence="1">
    <location>
        <begin position="81"/>
        <end position="112"/>
    </location>
</feature>
<reference evidence="2 3" key="1">
    <citation type="submission" date="2024-04" db="EMBL/GenBank/DDBJ databases">
        <authorList>
            <consortium name="Genoscope - CEA"/>
            <person name="William W."/>
        </authorList>
    </citation>
    <scope>NUCLEOTIDE SEQUENCE [LARGE SCALE GENOMIC DNA]</scope>
</reference>
<accession>A0AAV2IGI6</accession>
<keyword evidence="3" id="KW-1185">Reference proteome</keyword>